<evidence type="ECO:0000256" key="2">
    <source>
        <dbReference type="ARBA" id="ARBA00023163"/>
    </source>
</evidence>
<evidence type="ECO:0000313" key="5">
    <source>
        <dbReference type="EMBL" id="KAK1358503.1"/>
    </source>
</evidence>
<feature type="region of interest" description="Disordered" evidence="4">
    <location>
        <begin position="85"/>
        <end position="151"/>
    </location>
</feature>
<accession>A0AAD8M403</accession>
<feature type="compositionally biased region" description="Basic and acidic residues" evidence="4">
    <location>
        <begin position="118"/>
        <end position="134"/>
    </location>
</feature>
<reference evidence="5" key="2">
    <citation type="submission" date="2023-05" db="EMBL/GenBank/DDBJ databases">
        <authorList>
            <person name="Schelkunov M.I."/>
        </authorList>
    </citation>
    <scope>NUCLEOTIDE SEQUENCE</scope>
    <source>
        <strain evidence="5">Hsosn_3</strain>
        <tissue evidence="5">Leaf</tissue>
    </source>
</reference>
<dbReference type="Proteomes" id="UP001237642">
    <property type="component" value="Unassembled WGS sequence"/>
</dbReference>
<name>A0AAD8M403_9APIA</name>
<proteinExistence type="inferred from homology"/>
<keyword evidence="2" id="KW-0804">Transcription</keyword>
<reference evidence="5" key="1">
    <citation type="submission" date="2023-02" db="EMBL/GenBank/DDBJ databases">
        <title>Genome of toxic invasive species Heracleum sosnowskyi carries increased number of genes despite the absence of recent whole-genome duplications.</title>
        <authorList>
            <person name="Schelkunov M."/>
            <person name="Shtratnikova V."/>
            <person name="Makarenko M."/>
            <person name="Klepikova A."/>
            <person name="Omelchenko D."/>
            <person name="Novikova G."/>
            <person name="Obukhova E."/>
            <person name="Bogdanov V."/>
            <person name="Penin A."/>
            <person name="Logacheva M."/>
        </authorList>
    </citation>
    <scope>NUCLEOTIDE SEQUENCE</scope>
    <source>
        <strain evidence="5">Hsosn_3</strain>
        <tissue evidence="5">Leaf</tissue>
    </source>
</reference>
<keyword evidence="1" id="KW-0805">Transcription regulation</keyword>
<dbReference type="PROSITE" id="PS50985">
    <property type="entry name" value="GRAS"/>
    <property type="match status" value="1"/>
</dbReference>
<keyword evidence="6" id="KW-1185">Reference proteome</keyword>
<comment type="similarity">
    <text evidence="3">Belongs to the GRAS family.</text>
</comment>
<organism evidence="5 6">
    <name type="scientific">Heracleum sosnowskyi</name>
    <dbReference type="NCBI Taxonomy" id="360622"/>
    <lineage>
        <taxon>Eukaryota</taxon>
        <taxon>Viridiplantae</taxon>
        <taxon>Streptophyta</taxon>
        <taxon>Embryophyta</taxon>
        <taxon>Tracheophyta</taxon>
        <taxon>Spermatophyta</taxon>
        <taxon>Magnoliopsida</taxon>
        <taxon>eudicotyledons</taxon>
        <taxon>Gunneridae</taxon>
        <taxon>Pentapetalae</taxon>
        <taxon>asterids</taxon>
        <taxon>campanulids</taxon>
        <taxon>Apiales</taxon>
        <taxon>Apiaceae</taxon>
        <taxon>Apioideae</taxon>
        <taxon>apioid superclade</taxon>
        <taxon>Tordylieae</taxon>
        <taxon>Tordyliinae</taxon>
        <taxon>Heracleum</taxon>
    </lineage>
</organism>
<dbReference type="Pfam" id="PF03514">
    <property type="entry name" value="GRAS"/>
    <property type="match status" value="1"/>
</dbReference>
<feature type="compositionally biased region" description="Basic residues" evidence="4">
    <location>
        <begin position="135"/>
        <end position="146"/>
    </location>
</feature>
<feature type="region of interest" description="SAW" evidence="3">
    <location>
        <begin position="470"/>
        <end position="542"/>
    </location>
</feature>
<evidence type="ECO:0000313" key="6">
    <source>
        <dbReference type="Proteomes" id="UP001237642"/>
    </source>
</evidence>
<comment type="caution">
    <text evidence="3">Lacks conserved residue(s) required for the propagation of feature annotation.</text>
</comment>
<dbReference type="EMBL" id="JAUIZM010000011">
    <property type="protein sequence ID" value="KAK1358503.1"/>
    <property type="molecule type" value="Genomic_DNA"/>
</dbReference>
<protein>
    <submittedName>
        <fullName evidence="5">Nodulation-signaling pathway 1 protein</fullName>
    </submittedName>
</protein>
<comment type="caution">
    <text evidence="5">The sequence shown here is derived from an EMBL/GenBank/DDBJ whole genome shotgun (WGS) entry which is preliminary data.</text>
</comment>
<dbReference type="InterPro" id="IPR005202">
    <property type="entry name" value="TF_GRAS"/>
</dbReference>
<feature type="short sequence motif" description="VHIID" evidence="3">
    <location>
        <begin position="277"/>
        <end position="281"/>
    </location>
</feature>
<evidence type="ECO:0000256" key="3">
    <source>
        <dbReference type="PROSITE-ProRule" id="PRU01191"/>
    </source>
</evidence>
<evidence type="ECO:0000256" key="4">
    <source>
        <dbReference type="SAM" id="MobiDB-lite"/>
    </source>
</evidence>
<sequence length="550" mass="61325">MTEPEPVSDQILDWIDGTIKNHLSCYPYSLDNSFYTGALDNDSWFDICQDLDQEFGNNNFTSINHNSASNTTAATSTLLVEPIISNHQSPPETSKKRKSSGEPNPNASRAHNKNQNRRSNEADDGDKVAVDRRASLKRPGIRRRGTKLAGSDCNSNFNEVGRWAEQLLNPCAIAITAGNLNRVQHLLYVLHELASPTGDANHRLAVHGLQALTHHLSAAHTYSVSAKSMHFASAKPSFFKDSLIYINDINPWFTIPNNIANASILRILSQQQSPQNLHIVDIGVSHGVQWPTLLYGLTRKPGGPPKLVRLTVIAPPSDSNESIEIPFAVGPPGYSSVPQLIAYAKSLNVSLHINIIEAHSLQSLNAQVLGSTPDETLIICAQFRVHQLNHHNPDDRTKFLKAMRSLEPKAMILSENDMDCSCNNCGNFATGFARRVEYLWKFLDSTSAAFKGGDSEERRMIEGETAKTLTYMGEMNERKEKWCERMHGVGFTGEVFGEDAIDGARVLLKKYDRHWEMRVEEGDGCVGLWWKGQPVSFCSLWTIDRKQNYK</sequence>
<dbReference type="PANTHER" id="PTHR31636">
    <property type="entry name" value="OSJNBA0084A10.13 PROTEIN-RELATED"/>
    <property type="match status" value="1"/>
</dbReference>
<dbReference type="AlphaFoldDB" id="A0AAD8M403"/>
<evidence type="ECO:0000256" key="1">
    <source>
        <dbReference type="ARBA" id="ARBA00023015"/>
    </source>
</evidence>
<gene>
    <name evidence="5" type="ORF">POM88_051759</name>
</gene>